<dbReference type="Proteomes" id="UP000494261">
    <property type="component" value="Unassembled WGS sequence"/>
</dbReference>
<reference evidence="4" key="1">
    <citation type="submission" date="2017-06" db="EMBL/GenBank/DDBJ databases">
        <authorList>
            <person name="LiPuma J."/>
            <person name="Spilker T."/>
        </authorList>
    </citation>
    <scope>NUCLEOTIDE SEQUENCE [LARGE SCALE GENOMIC DNA]</scope>
    <source>
        <strain evidence="4">AU17325</strain>
    </source>
</reference>
<evidence type="ECO:0000313" key="3">
    <source>
        <dbReference type="EMBL" id="VWB74055.1"/>
    </source>
</evidence>
<dbReference type="EMBL" id="NKFA01000045">
    <property type="protein sequence ID" value="OXI31050.1"/>
    <property type="molecule type" value="Genomic_DNA"/>
</dbReference>
<protein>
    <recommendedName>
        <fullName evidence="1">GmrSD restriction endonucleases N-terminal domain-containing protein</fullName>
    </recommendedName>
</protein>
<reference evidence="3 5" key="4">
    <citation type="submission" date="2019-09" db="EMBL/GenBank/DDBJ databases">
        <authorList>
            <person name="Depoorter E."/>
        </authorList>
    </citation>
    <scope>NUCLEOTIDE SEQUENCE [LARGE SCALE GENOMIC DNA]</scope>
    <source>
        <strain evidence="3">LMG 13014</strain>
    </source>
</reference>
<proteinExistence type="predicted"/>
<dbReference type="Proteomes" id="UP000214600">
    <property type="component" value="Unassembled WGS sequence"/>
</dbReference>
<dbReference type="PANTHER" id="PTHR39639">
    <property type="entry name" value="CHROMOSOME 16, WHOLE GENOME SHOTGUN SEQUENCE"/>
    <property type="match status" value="1"/>
</dbReference>
<dbReference type="Pfam" id="PF03235">
    <property type="entry name" value="GmrSD_N"/>
    <property type="match status" value="1"/>
</dbReference>
<feature type="domain" description="GmrSD restriction endonucleases N-terminal" evidence="1">
    <location>
        <begin position="38"/>
        <end position="118"/>
    </location>
</feature>
<dbReference type="AlphaFoldDB" id="A0A228HLJ3"/>
<dbReference type="PANTHER" id="PTHR39639:SF1">
    <property type="entry name" value="DUF262 DOMAIN-CONTAINING PROTEIN"/>
    <property type="match status" value="1"/>
</dbReference>
<reference evidence="2" key="2">
    <citation type="submission" date="2017-06" db="EMBL/GenBank/DDBJ databases">
        <authorList>
            <person name="Kim H.J."/>
            <person name="Triplett B.A."/>
        </authorList>
    </citation>
    <scope>NUCLEOTIDE SEQUENCE [LARGE SCALE GENOMIC DNA]</scope>
    <source>
        <strain evidence="2">AU17325</strain>
    </source>
</reference>
<dbReference type="RefSeq" id="WP_089454683.1">
    <property type="nucleotide sequence ID" value="NZ_CABVQC010000021.1"/>
</dbReference>
<dbReference type="EMBL" id="CABVQC010000021">
    <property type="protein sequence ID" value="VWB74055.1"/>
    <property type="molecule type" value="Genomic_DNA"/>
</dbReference>
<evidence type="ECO:0000259" key="1">
    <source>
        <dbReference type="Pfam" id="PF03235"/>
    </source>
</evidence>
<dbReference type="InterPro" id="IPR004919">
    <property type="entry name" value="GmrSD_N"/>
</dbReference>
<name>A0A228HLJ3_9BURK</name>
<evidence type="ECO:0000313" key="2">
    <source>
        <dbReference type="EMBL" id="OXI31050.1"/>
    </source>
</evidence>
<accession>A0A228HLJ3</accession>
<gene>
    <name evidence="3" type="ORF">BLA13014_03376</name>
    <name evidence="2" type="ORF">CFB84_42370</name>
</gene>
<dbReference type="OrthoDB" id="3654724at2"/>
<accession>A0A6P2LQB1</accession>
<dbReference type="GeneID" id="99665019"/>
<sequence>MPKTNDELLAIIRPLAQARYEVDTHWGMLDKTLADMTQDYGLELNPDYQRGHVWTSAQQQAYVEGVLRGAISTAGLTIQFNCPTFESRLLAKDRDLPDGFQVMDGLQRLTAVREFMAGNVHPFGLTLDDLAGTSFTPKGMAYRLRFAVFCFQYKIDVLEHYLALNRGGTPHSDDEIARILAMRDELVRAGAPRSR</sequence>
<reference evidence="2 4" key="3">
    <citation type="submission" date="2017-08" db="EMBL/GenBank/DDBJ databases">
        <title>WGS of novel Burkholderia cepaca complex species.</title>
        <authorList>
            <person name="Lipuma J."/>
            <person name="Spilker T."/>
        </authorList>
    </citation>
    <scope>NUCLEOTIDE SEQUENCE [LARGE SCALE GENOMIC DNA]</scope>
    <source>
        <strain evidence="2 4">AU17325</strain>
    </source>
</reference>
<evidence type="ECO:0000313" key="4">
    <source>
        <dbReference type="Proteomes" id="UP000214600"/>
    </source>
</evidence>
<organism evidence="2 4">
    <name type="scientific">Burkholderia aenigmatica</name>
    <dbReference type="NCBI Taxonomy" id="2015348"/>
    <lineage>
        <taxon>Bacteria</taxon>
        <taxon>Pseudomonadati</taxon>
        <taxon>Pseudomonadota</taxon>
        <taxon>Betaproteobacteria</taxon>
        <taxon>Burkholderiales</taxon>
        <taxon>Burkholderiaceae</taxon>
        <taxon>Burkholderia</taxon>
        <taxon>Burkholderia cepacia complex</taxon>
    </lineage>
</organism>
<evidence type="ECO:0000313" key="5">
    <source>
        <dbReference type="Proteomes" id="UP000494261"/>
    </source>
</evidence>